<evidence type="ECO:0000256" key="1">
    <source>
        <dbReference type="ARBA" id="ARBA00023125"/>
    </source>
</evidence>
<dbReference type="GO" id="GO:0003677">
    <property type="term" value="F:DNA binding"/>
    <property type="evidence" value="ECO:0007669"/>
    <property type="project" value="UniProtKB-UniRule"/>
</dbReference>
<organism evidence="4 5">
    <name type="scientific">Solibacillus silvestris (strain StLB046)</name>
    <name type="common">Bacillus silvestris</name>
    <dbReference type="NCBI Taxonomy" id="1002809"/>
    <lineage>
        <taxon>Bacteria</taxon>
        <taxon>Bacillati</taxon>
        <taxon>Bacillota</taxon>
        <taxon>Bacilli</taxon>
        <taxon>Bacillales</taxon>
        <taxon>Caryophanaceae</taxon>
        <taxon>Solibacillus</taxon>
    </lineage>
</organism>
<dbReference type="InterPro" id="IPR009057">
    <property type="entry name" value="Homeodomain-like_sf"/>
</dbReference>
<evidence type="ECO:0000313" key="4">
    <source>
        <dbReference type="EMBL" id="BAK16327.1"/>
    </source>
</evidence>
<keyword evidence="5" id="KW-1185">Reference proteome</keyword>
<dbReference type="InterPro" id="IPR050624">
    <property type="entry name" value="HTH-type_Tx_Regulator"/>
</dbReference>
<reference evidence="4 5" key="2">
    <citation type="journal article" date="2012" name="J. Biosci. Bioeng.">
        <title>Complete genome sequence and characterization of the N-acylhomoserine lactone-degrading gene of the potato leaf-associated Solibacillus silvestris.</title>
        <authorList>
            <person name="Morohoshi T."/>
            <person name="Tominaga Y."/>
            <person name="Someya N."/>
            <person name="Ikeda T."/>
        </authorList>
    </citation>
    <scope>NUCLEOTIDE SEQUENCE [LARGE SCALE GENOMIC DNA]</scope>
    <source>
        <strain evidence="4 5">StLB046</strain>
    </source>
</reference>
<evidence type="ECO:0000256" key="2">
    <source>
        <dbReference type="PROSITE-ProRule" id="PRU00335"/>
    </source>
</evidence>
<dbReference type="PANTHER" id="PTHR43479:SF11">
    <property type="entry name" value="ACREF_ENVCD OPERON REPRESSOR-RELATED"/>
    <property type="match status" value="1"/>
</dbReference>
<dbReference type="InterPro" id="IPR036271">
    <property type="entry name" value="Tet_transcr_reg_TetR-rel_C_sf"/>
</dbReference>
<dbReference type="Gene3D" id="1.10.357.10">
    <property type="entry name" value="Tetracycline Repressor, domain 2"/>
    <property type="match status" value="1"/>
</dbReference>
<name>F2F0T3_SOLSS</name>
<dbReference type="Pfam" id="PF08360">
    <property type="entry name" value="TetR_C_5"/>
    <property type="match status" value="1"/>
</dbReference>
<reference evidence="5" key="1">
    <citation type="submission" date="2011-04" db="EMBL/GenBank/DDBJ databases">
        <title>Genome sequence of Solibacillus silvestris StLB046.</title>
        <authorList>
            <person name="Morohoshi T."/>
            <person name="Someya N."/>
            <person name="Ikeda T."/>
        </authorList>
    </citation>
    <scope>NUCLEOTIDE SEQUENCE [LARGE SCALE GENOMIC DNA]</scope>
    <source>
        <strain evidence="5">StLB046</strain>
    </source>
</reference>
<feature type="domain" description="HTH tetR-type" evidence="3">
    <location>
        <begin position="20"/>
        <end position="80"/>
    </location>
</feature>
<dbReference type="PRINTS" id="PR00455">
    <property type="entry name" value="HTHTETR"/>
</dbReference>
<dbReference type="STRING" id="1002809.SSIL_1904"/>
<dbReference type="PATRIC" id="fig|1002809.3.peg.1924"/>
<dbReference type="Gene3D" id="1.10.10.60">
    <property type="entry name" value="Homeodomain-like"/>
    <property type="match status" value="1"/>
</dbReference>
<feature type="DNA-binding region" description="H-T-H motif" evidence="2">
    <location>
        <begin position="43"/>
        <end position="62"/>
    </location>
</feature>
<dbReference type="eggNOG" id="COG1309">
    <property type="taxonomic scope" value="Bacteria"/>
</dbReference>
<evidence type="ECO:0000313" key="5">
    <source>
        <dbReference type="Proteomes" id="UP000006691"/>
    </source>
</evidence>
<dbReference type="HOGENOM" id="CLU_069356_12_2_9"/>
<dbReference type="KEGG" id="siv:SSIL_1904"/>
<dbReference type="Pfam" id="PF00440">
    <property type="entry name" value="TetR_N"/>
    <property type="match status" value="1"/>
</dbReference>
<dbReference type="SUPFAM" id="SSF48498">
    <property type="entry name" value="Tetracyclin repressor-like, C-terminal domain"/>
    <property type="match status" value="1"/>
</dbReference>
<dbReference type="GO" id="GO:0003700">
    <property type="term" value="F:DNA-binding transcription factor activity"/>
    <property type="evidence" value="ECO:0007669"/>
    <property type="project" value="InterPro"/>
</dbReference>
<proteinExistence type="predicted"/>
<sequence length="207" mass="24053">MIEIKKVGDIMSRPIGVNSEDTKQFIVDIATKCFEQKGYSATSMADIKNETNMSKGTIYYHFKNKEELYLYCIQQVSNEFLHNWTMMSKAEHSAEKKLYIWANLNNLVVQKPIMNTLHEYFVATNKNNYDAVIKLYEPEFQIVKDILVEGIESGEFKNDLQVDDIAVLLFNFMTSLDHLDLFDYGTPQKQKKIYRLAIDLILPGLKK</sequence>
<gene>
    <name evidence="4" type="ordered locus">SSIL_1904</name>
</gene>
<dbReference type="Proteomes" id="UP000006691">
    <property type="component" value="Chromosome"/>
</dbReference>
<keyword evidence="1 2" id="KW-0238">DNA-binding</keyword>
<accession>F2F0T3</accession>
<dbReference type="GO" id="GO:0045892">
    <property type="term" value="P:negative regulation of DNA-templated transcription"/>
    <property type="evidence" value="ECO:0007669"/>
    <property type="project" value="InterPro"/>
</dbReference>
<dbReference type="InterPro" id="IPR013571">
    <property type="entry name" value="Tscrpt_reg_QacR_C"/>
</dbReference>
<dbReference type="EMBL" id="AP012157">
    <property type="protein sequence ID" value="BAK16327.1"/>
    <property type="molecule type" value="Genomic_DNA"/>
</dbReference>
<protein>
    <submittedName>
        <fullName evidence="4">Transcriptional regulator</fullName>
    </submittedName>
</protein>
<evidence type="ECO:0000259" key="3">
    <source>
        <dbReference type="PROSITE" id="PS50977"/>
    </source>
</evidence>
<dbReference type="AlphaFoldDB" id="F2F0T3"/>
<dbReference type="InterPro" id="IPR001647">
    <property type="entry name" value="HTH_TetR"/>
</dbReference>
<dbReference type="PROSITE" id="PS50977">
    <property type="entry name" value="HTH_TETR_2"/>
    <property type="match status" value="1"/>
</dbReference>
<dbReference type="SUPFAM" id="SSF46689">
    <property type="entry name" value="Homeodomain-like"/>
    <property type="match status" value="1"/>
</dbReference>
<dbReference type="PANTHER" id="PTHR43479">
    <property type="entry name" value="ACREF/ENVCD OPERON REPRESSOR-RELATED"/>
    <property type="match status" value="1"/>
</dbReference>